<reference evidence="2" key="1">
    <citation type="submission" date="2020-02" db="EMBL/GenBank/DDBJ databases">
        <authorList>
            <person name="Meier V. D."/>
        </authorList>
    </citation>
    <scope>NUCLEOTIDE SEQUENCE</scope>
    <source>
        <strain evidence="2">AVDCRST_MAG85</strain>
    </source>
</reference>
<gene>
    <name evidence="2" type="ORF">AVDCRST_MAG85-3475</name>
</gene>
<evidence type="ECO:0000256" key="1">
    <source>
        <dbReference type="SAM" id="MobiDB-lite"/>
    </source>
</evidence>
<evidence type="ECO:0000313" key="2">
    <source>
        <dbReference type="EMBL" id="CAA9528705.1"/>
    </source>
</evidence>
<proteinExistence type="predicted"/>
<name>A0A6J4TQF7_9ACTN</name>
<feature type="compositionally biased region" description="Polar residues" evidence="1">
    <location>
        <begin position="43"/>
        <end position="54"/>
    </location>
</feature>
<feature type="region of interest" description="Disordered" evidence="1">
    <location>
        <begin position="25"/>
        <end position="54"/>
    </location>
</feature>
<protein>
    <submittedName>
        <fullName evidence="2">Uncharacterized protein</fullName>
    </submittedName>
</protein>
<accession>A0A6J4TQF7</accession>
<dbReference type="EMBL" id="CADCVT010000383">
    <property type="protein sequence ID" value="CAA9528705.1"/>
    <property type="molecule type" value="Genomic_DNA"/>
</dbReference>
<feature type="compositionally biased region" description="Low complexity" evidence="1">
    <location>
        <begin position="25"/>
        <end position="36"/>
    </location>
</feature>
<dbReference type="AlphaFoldDB" id="A0A6J4TQF7"/>
<organism evidence="2">
    <name type="scientific">uncultured Solirubrobacteraceae bacterium</name>
    <dbReference type="NCBI Taxonomy" id="1162706"/>
    <lineage>
        <taxon>Bacteria</taxon>
        <taxon>Bacillati</taxon>
        <taxon>Actinomycetota</taxon>
        <taxon>Thermoleophilia</taxon>
        <taxon>Solirubrobacterales</taxon>
        <taxon>Solirubrobacteraceae</taxon>
        <taxon>environmental samples</taxon>
    </lineage>
</organism>
<sequence length="54" mass="5346">MPCSRAKSGSIQTLLTCPGWSVTSISGSGPSSQTNSLKLAATGRSSGEPSAAFS</sequence>